<comment type="subunit">
    <text evidence="8">Component of the Mediator complex.</text>
</comment>
<dbReference type="PANTHER" id="PTHR13114:SF7">
    <property type="entry name" value="MEDIATOR OF RNA POLYMERASE II TRANSCRIPTION SUBUNIT 17"/>
    <property type="match status" value="1"/>
</dbReference>
<accession>A0A9W8LVX0</accession>
<evidence type="ECO:0000256" key="8">
    <source>
        <dbReference type="RuleBase" id="RU364140"/>
    </source>
</evidence>
<keyword evidence="4 8" id="KW-0805">Transcription regulation</keyword>
<comment type="function">
    <text evidence="8">Component of the Mediator complex, a coactivator involved in the regulated transcription of nearly all RNA polymerase II-dependent genes. Mediator functions as a bridge to convey information from gene-specific regulatory proteins to the basal RNA polymerase II transcription machinery. Mediator is recruited to promoters by direct interactions with regulatory proteins and serves as a scaffold for the assembly of a functional preinitiation complex with RNA polymerase II and the general transcription factors.</text>
</comment>
<dbReference type="PANTHER" id="PTHR13114">
    <property type="entry name" value="MEDIATOR OF RNA POLYMERASE II TRANSCRIPTION SUBUNIT 17"/>
    <property type="match status" value="1"/>
</dbReference>
<dbReference type="Proteomes" id="UP001139887">
    <property type="component" value="Unassembled WGS sequence"/>
</dbReference>
<dbReference type="Pfam" id="PF10156">
    <property type="entry name" value="Med17"/>
    <property type="match status" value="1"/>
</dbReference>
<evidence type="ECO:0000256" key="5">
    <source>
        <dbReference type="ARBA" id="ARBA00023163"/>
    </source>
</evidence>
<gene>
    <name evidence="8" type="primary">MED17</name>
    <name evidence="9" type="ORF">IWW36_004848</name>
</gene>
<evidence type="ECO:0000313" key="10">
    <source>
        <dbReference type="Proteomes" id="UP001139887"/>
    </source>
</evidence>
<evidence type="ECO:0000256" key="3">
    <source>
        <dbReference type="ARBA" id="ARBA00019610"/>
    </source>
</evidence>
<sequence>MDGNDTRQQAAVESLAEQFTVNEITSAGKVVLEPDLTVQEAMTKQIGQLWEQHVNFQGLSDIDTDSDISIEGEKDESVANTTAEMDAYGVRYAVHEQLRVAQSEIQVSLDLVRLLLAAKKRVAREAALAQQATDEQPLQRHDESNQARDLGFAARVGDVEVTVGGLPFPVDMLSATRVDATNTMGQQQQQQRRREDETRFVLGAKQKQLSEAADTLEDCSRRLQKMARGEARFWRTAFELRRRNWTVAHQRQMPGMQRVPGDRYFVRFGYGDSGSAYSDDAVAELLRNDGDSGSNEDVDDMAEPTPVFVPKSDGRLLAVRLAVAGQGGERRVLGGSGGGGARSISECSAYDRLHQRLLSARNELFDRELFQRLSREARLLELGAVRTMERNADVLVAALSRDDAGVRFEWALQNQSPGEYLGEGFAQWQGRFYAGMAR</sequence>
<keyword evidence="5 8" id="KW-0804">Transcription</keyword>
<keyword evidence="6 8" id="KW-0539">Nucleus</keyword>
<comment type="similarity">
    <text evidence="2 8">Belongs to the Mediator complex subunit 17 family.</text>
</comment>
<keyword evidence="8" id="KW-0010">Activator</keyword>
<organism evidence="9 10">
    <name type="scientific">Coemansia brasiliensis</name>
    <dbReference type="NCBI Taxonomy" id="2650707"/>
    <lineage>
        <taxon>Eukaryota</taxon>
        <taxon>Fungi</taxon>
        <taxon>Fungi incertae sedis</taxon>
        <taxon>Zoopagomycota</taxon>
        <taxon>Kickxellomycotina</taxon>
        <taxon>Kickxellomycetes</taxon>
        <taxon>Kickxellales</taxon>
        <taxon>Kickxellaceae</taxon>
        <taxon>Coemansia</taxon>
    </lineage>
</organism>
<name>A0A9W8LVX0_9FUNG</name>
<dbReference type="GO" id="GO:0003712">
    <property type="term" value="F:transcription coregulator activity"/>
    <property type="evidence" value="ECO:0007669"/>
    <property type="project" value="InterPro"/>
</dbReference>
<protein>
    <recommendedName>
        <fullName evidence="3 8">Mediator of RNA polymerase II transcription subunit 17</fullName>
    </recommendedName>
    <alternativeName>
        <fullName evidence="7 8">Mediator complex subunit 17</fullName>
    </alternativeName>
</protein>
<dbReference type="GO" id="GO:0006357">
    <property type="term" value="P:regulation of transcription by RNA polymerase II"/>
    <property type="evidence" value="ECO:0007669"/>
    <property type="project" value="InterPro"/>
</dbReference>
<comment type="subcellular location">
    <subcellularLocation>
        <location evidence="1 8">Nucleus</location>
    </subcellularLocation>
</comment>
<dbReference type="GO" id="GO:0070847">
    <property type="term" value="C:core mediator complex"/>
    <property type="evidence" value="ECO:0007669"/>
    <property type="project" value="TreeGrafter"/>
</dbReference>
<dbReference type="GO" id="GO:0016592">
    <property type="term" value="C:mediator complex"/>
    <property type="evidence" value="ECO:0007669"/>
    <property type="project" value="InterPro"/>
</dbReference>
<evidence type="ECO:0000256" key="7">
    <source>
        <dbReference type="ARBA" id="ARBA00032014"/>
    </source>
</evidence>
<evidence type="ECO:0000256" key="2">
    <source>
        <dbReference type="ARBA" id="ARBA00005635"/>
    </source>
</evidence>
<evidence type="ECO:0000256" key="1">
    <source>
        <dbReference type="ARBA" id="ARBA00004123"/>
    </source>
</evidence>
<keyword evidence="10" id="KW-1185">Reference proteome</keyword>
<dbReference type="AlphaFoldDB" id="A0A9W8LVX0"/>
<reference evidence="9" key="1">
    <citation type="submission" date="2022-07" db="EMBL/GenBank/DDBJ databases">
        <title>Phylogenomic reconstructions and comparative analyses of Kickxellomycotina fungi.</title>
        <authorList>
            <person name="Reynolds N.K."/>
            <person name="Stajich J.E."/>
            <person name="Barry K."/>
            <person name="Grigoriev I.V."/>
            <person name="Crous P."/>
            <person name="Smith M.E."/>
        </authorList>
    </citation>
    <scope>NUCLEOTIDE SEQUENCE</scope>
    <source>
        <strain evidence="9">NRRL 1566</strain>
    </source>
</reference>
<feature type="non-terminal residue" evidence="9">
    <location>
        <position position="438"/>
    </location>
</feature>
<evidence type="ECO:0000256" key="4">
    <source>
        <dbReference type="ARBA" id="ARBA00023015"/>
    </source>
</evidence>
<dbReference type="InterPro" id="IPR019313">
    <property type="entry name" value="Mediator_Med17"/>
</dbReference>
<evidence type="ECO:0000313" key="9">
    <source>
        <dbReference type="EMBL" id="KAJ2845277.1"/>
    </source>
</evidence>
<evidence type="ECO:0000256" key="6">
    <source>
        <dbReference type="ARBA" id="ARBA00023242"/>
    </source>
</evidence>
<dbReference type="EMBL" id="JANBUW010000843">
    <property type="protein sequence ID" value="KAJ2845277.1"/>
    <property type="molecule type" value="Genomic_DNA"/>
</dbReference>
<dbReference type="OrthoDB" id="5319830at2759"/>
<proteinExistence type="inferred from homology"/>
<comment type="caution">
    <text evidence="9">The sequence shown here is derived from an EMBL/GenBank/DDBJ whole genome shotgun (WGS) entry which is preliminary data.</text>
</comment>